<feature type="chain" id="PRO_5035313021" evidence="1">
    <location>
        <begin position="26"/>
        <end position="198"/>
    </location>
</feature>
<keyword evidence="1" id="KW-0732">Signal</keyword>
<gene>
    <name evidence="2" type="ORF">GCM10010995_13200</name>
</gene>
<dbReference type="Proteomes" id="UP000636949">
    <property type="component" value="Unassembled WGS sequence"/>
</dbReference>
<evidence type="ECO:0000313" key="3">
    <source>
        <dbReference type="Proteomes" id="UP000636949"/>
    </source>
</evidence>
<feature type="signal peptide" evidence="1">
    <location>
        <begin position="1"/>
        <end position="25"/>
    </location>
</feature>
<comment type="caution">
    <text evidence="2">The sequence shown here is derived from an EMBL/GenBank/DDBJ whole genome shotgun (WGS) entry which is preliminary data.</text>
</comment>
<organism evidence="2 3">
    <name type="scientific">Cysteiniphilum litorale</name>
    <dbReference type="NCBI Taxonomy" id="2056700"/>
    <lineage>
        <taxon>Bacteria</taxon>
        <taxon>Pseudomonadati</taxon>
        <taxon>Pseudomonadota</taxon>
        <taxon>Gammaproteobacteria</taxon>
        <taxon>Thiotrichales</taxon>
        <taxon>Fastidiosibacteraceae</taxon>
        <taxon>Cysteiniphilum</taxon>
    </lineage>
</organism>
<reference evidence="2" key="1">
    <citation type="journal article" date="2014" name="Int. J. Syst. Evol. Microbiol.">
        <title>Complete genome sequence of Corynebacterium casei LMG S-19264T (=DSM 44701T), isolated from a smear-ripened cheese.</title>
        <authorList>
            <consortium name="US DOE Joint Genome Institute (JGI-PGF)"/>
            <person name="Walter F."/>
            <person name="Albersmeier A."/>
            <person name="Kalinowski J."/>
            <person name="Ruckert C."/>
        </authorList>
    </citation>
    <scope>NUCLEOTIDE SEQUENCE</scope>
    <source>
        <strain evidence="2">CGMCC 1.15758</strain>
    </source>
</reference>
<sequence length="198" mass="21567">MAITTKFTPLSLICLAFIQTSHAHADQQGGIVSLCADNQVSIWKSTTLDPGNAKNGSISFDVSQATLYLDISQSKAIMESIHSNAIEGVYNNGQEDCNSGKICFQSAKDDGHDGRQFISSDFSMTFSATIVYTPLSITLDNPKGTIILTPYTVNSSTYPRILQANAKQKSTPSQNENSNDFPFVYWQFEGCSNALITQ</sequence>
<accession>A0A8J2Z4D1</accession>
<name>A0A8J2Z4D1_9GAMM</name>
<reference evidence="2" key="2">
    <citation type="submission" date="2020-09" db="EMBL/GenBank/DDBJ databases">
        <authorList>
            <person name="Sun Q."/>
            <person name="Zhou Y."/>
        </authorList>
    </citation>
    <scope>NUCLEOTIDE SEQUENCE</scope>
    <source>
        <strain evidence="2">CGMCC 1.15758</strain>
    </source>
</reference>
<evidence type="ECO:0000256" key="1">
    <source>
        <dbReference type="SAM" id="SignalP"/>
    </source>
</evidence>
<keyword evidence="3" id="KW-1185">Reference proteome</keyword>
<dbReference type="EMBL" id="BMJS01000012">
    <property type="protein sequence ID" value="GGF97378.1"/>
    <property type="molecule type" value="Genomic_DNA"/>
</dbReference>
<proteinExistence type="predicted"/>
<evidence type="ECO:0000313" key="2">
    <source>
        <dbReference type="EMBL" id="GGF97378.1"/>
    </source>
</evidence>
<dbReference type="RefSeq" id="WP_117002537.1">
    <property type="nucleotide sequence ID" value="NZ_BMJS01000012.1"/>
</dbReference>
<dbReference type="AlphaFoldDB" id="A0A8J2Z4D1"/>
<protein>
    <submittedName>
        <fullName evidence="2">Uncharacterized protein</fullName>
    </submittedName>
</protein>